<evidence type="ECO:0000313" key="2">
    <source>
        <dbReference type="Proteomes" id="UP001460679"/>
    </source>
</evidence>
<sequence length="441" mass="52443">MLTNKKDALIENFFKKRKDFFGQEIHMDYYNQKDHPHSWNIHHIFPKARGGSESLFINQTIVGVKNNLDMAEKLQYNDEKYFYTVLPNRYKDKIYGIIQRQSKNNFRSFEYFNTLTYKWQTLDEVEASYAEHLETYESWKQQNTNEDYVPESTQLITSQDTIKQNSHLSVSKDSKDVLEDSYDANDKSSWTEIVLSGNCNKKNYSVIKQLSTVIVRKENAHLFKNKSFSYKNYKFSINSELYNQNNVFFILKRQNGKNFNWYNPLTKTWSSDSCTQKEFGKQLRQSEGYIALAKELKNKTPKKAKNDQLQKVISYDFLDNPYVFTDKNTWKEVSVLDKEKRGIASTHKINKMIVSTKTYEFLQKLTSPKQRKLFEYEGATYKIWSQQIRHEKNKPQYYGLIERVKPKTANFCAFDVFKNEWICKYKTAKDFNQSIKSLKKL</sequence>
<evidence type="ECO:0008006" key="3">
    <source>
        <dbReference type="Google" id="ProtNLM"/>
    </source>
</evidence>
<dbReference type="RefSeq" id="WP_205499449.1">
    <property type="nucleotide sequence ID" value="NZ_CP148066.1"/>
</dbReference>
<organism evidence="1 2">
    <name type="scientific">[Mycoplasma] gypis</name>
    <dbReference type="NCBI Taxonomy" id="92404"/>
    <lineage>
        <taxon>Bacteria</taxon>
        <taxon>Bacillati</taxon>
        <taxon>Mycoplasmatota</taxon>
        <taxon>Mycoplasmoidales</taxon>
        <taxon>Metamycoplasmataceae</taxon>
        <taxon>Metamycoplasma</taxon>
    </lineage>
</organism>
<reference evidence="1" key="1">
    <citation type="submission" date="2024-03" db="EMBL/GenBank/DDBJ databases">
        <title>Complete genome sequence of Mycoplasma gypis type strain B1/T1.</title>
        <authorList>
            <person name="Spergser J."/>
        </authorList>
    </citation>
    <scope>NUCLEOTIDE SEQUENCE [LARGE SCALE GENOMIC DNA]</scope>
    <source>
        <strain evidence="1">B1/T1</strain>
    </source>
</reference>
<protein>
    <recommendedName>
        <fullName evidence="3">HNH nuclease domain-containing protein</fullName>
    </recommendedName>
</protein>
<proteinExistence type="predicted"/>
<evidence type="ECO:0000313" key="1">
    <source>
        <dbReference type="EMBL" id="WXL28320.1"/>
    </source>
</evidence>
<accession>A0ABZ2RMP0</accession>
<gene>
    <name evidence="1" type="ORF">WG616_03065</name>
</gene>
<keyword evidence="2" id="KW-1185">Reference proteome</keyword>
<name>A0ABZ2RMP0_9BACT</name>
<dbReference type="Proteomes" id="UP001460679">
    <property type="component" value="Chromosome"/>
</dbReference>
<dbReference type="EMBL" id="CP148066">
    <property type="protein sequence ID" value="WXL28320.1"/>
    <property type="molecule type" value="Genomic_DNA"/>
</dbReference>